<dbReference type="Pfam" id="PF22752">
    <property type="entry name" value="DUF488-N3i"/>
    <property type="match status" value="1"/>
</dbReference>
<dbReference type="InterPro" id="IPR052552">
    <property type="entry name" value="YeaO-like"/>
</dbReference>
<reference evidence="1 2" key="1">
    <citation type="submission" date="2021-01" db="EMBL/GenBank/DDBJ databases">
        <title>Genomic Encyclopedia of Type Strains, Phase IV (KMG-IV): sequencing the most valuable type-strain genomes for metagenomic binning, comparative biology and taxonomic classification.</title>
        <authorList>
            <person name="Goeker M."/>
        </authorList>
    </citation>
    <scope>NUCLEOTIDE SEQUENCE [LARGE SCALE GENOMIC DNA]</scope>
    <source>
        <strain evidence="1 2">DSM 100968</strain>
    </source>
</reference>
<proteinExistence type="predicted"/>
<accession>A0ABS2QCC4</accession>
<dbReference type="Proteomes" id="UP000823201">
    <property type="component" value="Unassembled WGS sequence"/>
</dbReference>
<name>A0ABS2QCC4_9BACL</name>
<dbReference type="PANTHER" id="PTHR36849">
    <property type="entry name" value="CYTOPLASMIC PROTEIN-RELATED"/>
    <property type="match status" value="1"/>
</dbReference>
<dbReference type="EMBL" id="JAFBEV010000034">
    <property type="protein sequence ID" value="MBM7659085.1"/>
    <property type="molecule type" value="Genomic_DNA"/>
</dbReference>
<dbReference type="PANTHER" id="PTHR36849:SF1">
    <property type="entry name" value="CYTOPLASMIC PROTEIN"/>
    <property type="match status" value="1"/>
</dbReference>
<keyword evidence="2" id="KW-1185">Reference proteome</keyword>
<sequence>MIQLKRIYDPAEPSDGLRILVDRLWPRGVTKERAQLDHWMKAVAPSSELRKWFHQQHVAFAQFKAAYEKELLEDNEKQTCIAKLAEWSHSQTVTLLYSAKDQQNNHAIIVLNAVLSQIQ</sequence>
<comment type="caution">
    <text evidence="1">The sequence shown here is derived from an EMBL/GenBank/DDBJ whole genome shotgun (WGS) entry which is preliminary data.</text>
</comment>
<protein>
    <submittedName>
        <fullName evidence="1">Uncharacterized protein YeaO (DUF488 family)</fullName>
    </submittedName>
</protein>
<evidence type="ECO:0000313" key="2">
    <source>
        <dbReference type="Proteomes" id="UP000823201"/>
    </source>
</evidence>
<gene>
    <name evidence="1" type="ORF">JOC27_002576</name>
</gene>
<organism evidence="1 2">
    <name type="scientific">Sporolactobacillus spathodeae</name>
    <dbReference type="NCBI Taxonomy" id="1465502"/>
    <lineage>
        <taxon>Bacteria</taxon>
        <taxon>Bacillati</taxon>
        <taxon>Bacillota</taxon>
        <taxon>Bacilli</taxon>
        <taxon>Bacillales</taxon>
        <taxon>Sporolactobacillaceae</taxon>
        <taxon>Sporolactobacillus</taxon>
    </lineage>
</organism>
<evidence type="ECO:0000313" key="1">
    <source>
        <dbReference type="EMBL" id="MBM7659085.1"/>
    </source>
</evidence>
<dbReference type="RefSeq" id="WP_205007631.1">
    <property type="nucleotide sequence ID" value="NZ_CBCRXA010000032.1"/>
</dbReference>